<name>A0ACB8B6D6_9AGAM</name>
<dbReference type="Proteomes" id="UP000790709">
    <property type="component" value="Unassembled WGS sequence"/>
</dbReference>
<comment type="caution">
    <text evidence="1">The sequence shown here is derived from an EMBL/GenBank/DDBJ whole genome shotgun (WGS) entry which is preliminary data.</text>
</comment>
<reference evidence="1" key="1">
    <citation type="journal article" date="2021" name="New Phytol.">
        <title>Evolutionary innovations through gain and loss of genes in the ectomycorrhizal Boletales.</title>
        <authorList>
            <person name="Wu G."/>
            <person name="Miyauchi S."/>
            <person name="Morin E."/>
            <person name="Kuo A."/>
            <person name="Drula E."/>
            <person name="Varga T."/>
            <person name="Kohler A."/>
            <person name="Feng B."/>
            <person name="Cao Y."/>
            <person name="Lipzen A."/>
            <person name="Daum C."/>
            <person name="Hundley H."/>
            <person name="Pangilinan J."/>
            <person name="Johnson J."/>
            <person name="Barry K."/>
            <person name="LaButti K."/>
            <person name="Ng V."/>
            <person name="Ahrendt S."/>
            <person name="Min B."/>
            <person name="Choi I.G."/>
            <person name="Park H."/>
            <person name="Plett J.M."/>
            <person name="Magnuson J."/>
            <person name="Spatafora J.W."/>
            <person name="Nagy L.G."/>
            <person name="Henrissat B."/>
            <person name="Grigoriev I.V."/>
            <person name="Yang Z.L."/>
            <person name="Xu J."/>
            <person name="Martin F.M."/>
        </authorList>
    </citation>
    <scope>NUCLEOTIDE SEQUENCE</scope>
    <source>
        <strain evidence="1">KUC20120723A-06</strain>
    </source>
</reference>
<evidence type="ECO:0000313" key="1">
    <source>
        <dbReference type="EMBL" id="KAH7921235.1"/>
    </source>
</evidence>
<dbReference type="EMBL" id="MU266536">
    <property type="protein sequence ID" value="KAH7921235.1"/>
    <property type="molecule type" value="Genomic_DNA"/>
</dbReference>
<accession>A0ACB8B6D6</accession>
<organism evidence="1 2">
    <name type="scientific">Leucogyrophana mollusca</name>
    <dbReference type="NCBI Taxonomy" id="85980"/>
    <lineage>
        <taxon>Eukaryota</taxon>
        <taxon>Fungi</taxon>
        <taxon>Dikarya</taxon>
        <taxon>Basidiomycota</taxon>
        <taxon>Agaricomycotina</taxon>
        <taxon>Agaricomycetes</taxon>
        <taxon>Agaricomycetidae</taxon>
        <taxon>Boletales</taxon>
        <taxon>Boletales incertae sedis</taxon>
        <taxon>Leucogyrophana</taxon>
    </lineage>
</organism>
<protein>
    <submittedName>
        <fullName evidence="1">PAP2-domain-containing protein</fullName>
    </submittedName>
</protein>
<gene>
    <name evidence="1" type="ORF">BV22DRAFT_1019796</name>
</gene>
<evidence type="ECO:0000313" key="2">
    <source>
        <dbReference type="Proteomes" id="UP000790709"/>
    </source>
</evidence>
<proteinExistence type="predicted"/>
<sequence>MAEARASLDLTHVIYDASSDTSFVLALLTLSPILLMPAYAVLAVQTRELTIINMWAGQLLSEGLNLVLKHAIKQERPAGNNLHLNGYGFPSSHSQYMGFFATFLICHLYYRHRFASTGSPLVDQLWRLFVYTALIAWAVIVAYSRLHLLYHTPHQVYWGFGIGVGLGLLQYIVTELLPIQRPHSTFGKARAAVLTNPISTWLEIRDGWAVWPDGGREAEWKRWQTEFVDERARLLGKRSD</sequence>
<keyword evidence="2" id="KW-1185">Reference proteome</keyword>